<organism evidence="2 3">
    <name type="scientific">Streptococcus suis 6407</name>
    <dbReference type="NCBI Taxonomy" id="1214179"/>
    <lineage>
        <taxon>Bacteria</taxon>
        <taxon>Bacillati</taxon>
        <taxon>Bacillota</taxon>
        <taxon>Bacilli</taxon>
        <taxon>Lactobacillales</taxon>
        <taxon>Streptococcaceae</taxon>
        <taxon>Streptococcus</taxon>
    </lineage>
</organism>
<dbReference type="Gene3D" id="3.40.630.30">
    <property type="match status" value="1"/>
</dbReference>
<evidence type="ECO:0000313" key="3">
    <source>
        <dbReference type="Proteomes" id="UP000028185"/>
    </source>
</evidence>
<feature type="domain" description="N-acetyltransferase" evidence="1">
    <location>
        <begin position="1"/>
        <end position="147"/>
    </location>
</feature>
<accession>A0A075SJ84</accession>
<name>A0A075SJ84_STRSU</name>
<dbReference type="Pfam" id="PF00583">
    <property type="entry name" value="Acetyltransf_1"/>
    <property type="match status" value="1"/>
</dbReference>
<sequence length="152" mass="18177">MELKELYFSDMEMVKELFLSVFSQEPWNDDWSDKEQLDRYIGDLLGHPRALCFGLFDQEKLIGLSFGYIRYWYEGTEYRIEELCIARNYQGRGICQDFLRRIEKQLADRKIVHIFLQTERNLSAYSFYKKCGFRSLEEDVTMVKKVGHHGTC</sequence>
<dbReference type="EMBL" id="CP008921">
    <property type="protein sequence ID" value="AIG43913.1"/>
    <property type="molecule type" value="Genomic_DNA"/>
</dbReference>
<dbReference type="GO" id="GO:0016747">
    <property type="term" value="F:acyltransferase activity, transferring groups other than amino-acyl groups"/>
    <property type="evidence" value="ECO:0007669"/>
    <property type="project" value="InterPro"/>
</dbReference>
<dbReference type="AlphaFoldDB" id="A0A075SJ84"/>
<dbReference type="HOGENOM" id="CLU_118417_0_0_9"/>
<reference evidence="2 3" key="1">
    <citation type="journal article" date="2014" name="Genome Announc.">
        <title>Whole-Genome Sequence of Streptococcus suis Serotype 4 Reference Strain 6407.</title>
        <authorList>
            <person name="Wang K."/>
            <person name="Chen J."/>
            <person name="Yao H."/>
            <person name="Lu C."/>
        </authorList>
    </citation>
    <scope>NUCLEOTIDE SEQUENCE [LARGE SCALE GENOMIC DNA]</scope>
    <source>
        <strain evidence="2">6407</strain>
    </source>
</reference>
<evidence type="ECO:0000313" key="2">
    <source>
        <dbReference type="EMBL" id="AIG43913.1"/>
    </source>
</evidence>
<dbReference type="PROSITE" id="PS51186">
    <property type="entry name" value="GNAT"/>
    <property type="match status" value="1"/>
</dbReference>
<dbReference type="InterPro" id="IPR000182">
    <property type="entry name" value="GNAT_dom"/>
</dbReference>
<dbReference type="SUPFAM" id="SSF55729">
    <property type="entry name" value="Acyl-CoA N-acyltransferases (Nat)"/>
    <property type="match status" value="1"/>
</dbReference>
<keyword evidence="2" id="KW-0808">Transferase</keyword>
<protein>
    <submittedName>
        <fullName evidence="2">GNAT family acetyltransferase</fullName>
    </submittedName>
</protein>
<gene>
    <name evidence="2" type="ORF">ID09_07745</name>
</gene>
<proteinExistence type="predicted"/>
<dbReference type="InterPro" id="IPR016181">
    <property type="entry name" value="Acyl_CoA_acyltransferase"/>
</dbReference>
<dbReference type="CDD" id="cd04301">
    <property type="entry name" value="NAT_SF"/>
    <property type="match status" value="1"/>
</dbReference>
<dbReference type="Proteomes" id="UP000028185">
    <property type="component" value="Chromosome"/>
</dbReference>
<evidence type="ECO:0000259" key="1">
    <source>
        <dbReference type="PROSITE" id="PS51186"/>
    </source>
</evidence>
<dbReference type="RefSeq" id="WP_024381487.1">
    <property type="nucleotide sequence ID" value="NZ_ALLE01000027.1"/>
</dbReference>
<dbReference type="PATRIC" id="fig|1214179.4.peg.1526"/>